<dbReference type="Pfam" id="PF02518">
    <property type="entry name" value="HATPase_c"/>
    <property type="match status" value="1"/>
</dbReference>
<dbReference type="Gene3D" id="3.30.565.10">
    <property type="entry name" value="Histidine kinase-like ATPase, C-terminal domain"/>
    <property type="match status" value="1"/>
</dbReference>
<keyword evidence="9 13" id="KW-1133">Transmembrane helix</keyword>
<evidence type="ECO:0000313" key="17">
    <source>
        <dbReference type="Proteomes" id="UP000578352"/>
    </source>
</evidence>
<comment type="catalytic activity">
    <reaction evidence="1">
        <text>ATP + protein L-histidine = ADP + protein N-phospho-L-histidine.</text>
        <dbReference type="EC" id="2.7.13.3"/>
    </reaction>
</comment>
<evidence type="ECO:0000256" key="10">
    <source>
        <dbReference type="ARBA" id="ARBA00023012"/>
    </source>
</evidence>
<dbReference type="FunFam" id="3.30.565.10:FF:000006">
    <property type="entry name" value="Sensor histidine kinase WalK"/>
    <property type="match status" value="1"/>
</dbReference>
<keyword evidence="10" id="KW-0902">Two-component regulatory system</keyword>
<keyword evidence="8 16" id="KW-0418">Kinase</keyword>
<dbReference type="GO" id="GO:0005509">
    <property type="term" value="F:calcium ion binding"/>
    <property type="evidence" value="ECO:0007669"/>
    <property type="project" value="UniProtKB-ARBA"/>
</dbReference>
<dbReference type="CDD" id="cd00082">
    <property type="entry name" value="HisKA"/>
    <property type="match status" value="1"/>
</dbReference>
<gene>
    <name evidence="16" type="ORF">HNR13_003583</name>
</gene>
<feature type="domain" description="HAMP" evidence="15">
    <location>
        <begin position="221"/>
        <end position="283"/>
    </location>
</feature>
<dbReference type="PANTHER" id="PTHR45436:SF5">
    <property type="entry name" value="SENSOR HISTIDINE KINASE TRCS"/>
    <property type="match status" value="1"/>
</dbReference>
<keyword evidence="7 13" id="KW-0812">Transmembrane</keyword>
<evidence type="ECO:0000256" key="12">
    <source>
        <dbReference type="SAM" id="MobiDB-lite"/>
    </source>
</evidence>
<dbReference type="PROSITE" id="PS50885">
    <property type="entry name" value="HAMP"/>
    <property type="match status" value="1"/>
</dbReference>
<dbReference type="CDD" id="cd00075">
    <property type="entry name" value="HATPase"/>
    <property type="match status" value="1"/>
</dbReference>
<evidence type="ECO:0000259" key="15">
    <source>
        <dbReference type="PROSITE" id="PS50885"/>
    </source>
</evidence>
<dbReference type="Gene3D" id="1.10.287.130">
    <property type="match status" value="1"/>
</dbReference>
<feature type="region of interest" description="Disordered" evidence="12">
    <location>
        <begin position="520"/>
        <end position="570"/>
    </location>
</feature>
<dbReference type="InterPro" id="IPR003660">
    <property type="entry name" value="HAMP_dom"/>
</dbReference>
<dbReference type="Pfam" id="PF00512">
    <property type="entry name" value="HisKA"/>
    <property type="match status" value="1"/>
</dbReference>
<dbReference type="RefSeq" id="WP_179607958.1">
    <property type="nucleotide sequence ID" value="NZ_BAABEH010000001.1"/>
</dbReference>
<dbReference type="InterPro" id="IPR036097">
    <property type="entry name" value="HisK_dim/P_sf"/>
</dbReference>
<evidence type="ECO:0000256" key="7">
    <source>
        <dbReference type="ARBA" id="ARBA00022692"/>
    </source>
</evidence>
<keyword evidence="11 13" id="KW-0472">Membrane</keyword>
<dbReference type="PANTHER" id="PTHR45436">
    <property type="entry name" value="SENSOR HISTIDINE KINASE YKOH"/>
    <property type="match status" value="1"/>
</dbReference>
<evidence type="ECO:0000256" key="2">
    <source>
        <dbReference type="ARBA" id="ARBA00001968"/>
    </source>
</evidence>
<dbReference type="InterPro" id="IPR003594">
    <property type="entry name" value="HATPase_dom"/>
</dbReference>
<evidence type="ECO:0000256" key="3">
    <source>
        <dbReference type="ARBA" id="ARBA00004236"/>
    </source>
</evidence>
<sequence length="570" mass="60300">MTSARSAGAPTSGRERARRLGLRPFRTWTLRSRVVLVVVAMLAVLGAVIGTISVLALQNYLTVRLDQQLTSALARGQHAADRIYGNQPTGPDAIGIVQTPGQQTGTFGVIRSGSDLLYPVILADRPPASSDNQPVAPQRVPITTSALLTLPADQQPRTIDLGPTLGPYRIAAAQLDNGDSVIIGLPLSEVNATTQQLTIVIALVTLAGLIFAFLIASFVVRLAMRPLARVTETAEQVAHMPLDRGDVALSVRVPEEDTDTHTEVGKVGSALNRMLGHVASALTARQASEQKVRQFVADASHELRTPLASIRGYAELTRRSPHELPPDVTRSLGRIESEATRMTSLVEDLLLLARLDEGRELDRDPVDLSLLLIDAVSDAHAAGPGHTWHIDLPEEPVEVLGDAPRLHQVVMNLLANARVHTPEGTRVVAALAVDAATREAVVTVADDGPGIPEDLQSTLFERFARGDSSRNRATGSTGLGLAIVHAVVEAHGGTVTVASEPGSTVFTVRLPLAASAEGAPPAAAPIEDAVPEYDAAPGYDAVQEYDAAPSEPTREPAPAPAPAPERAERE</sequence>
<dbReference type="AlphaFoldDB" id="A0A853CW07"/>
<accession>A0A853CW07</accession>
<evidence type="ECO:0000256" key="13">
    <source>
        <dbReference type="SAM" id="Phobius"/>
    </source>
</evidence>
<dbReference type="EC" id="2.7.13.3" evidence="4"/>
<feature type="transmembrane region" description="Helical" evidence="13">
    <location>
        <begin position="34"/>
        <end position="57"/>
    </location>
</feature>
<dbReference type="InterPro" id="IPR003661">
    <property type="entry name" value="HisK_dim/P_dom"/>
</dbReference>
<dbReference type="GO" id="GO:0005886">
    <property type="term" value="C:plasma membrane"/>
    <property type="evidence" value="ECO:0007669"/>
    <property type="project" value="UniProtKB-SubCell"/>
</dbReference>
<dbReference type="Proteomes" id="UP000578352">
    <property type="component" value="Unassembled WGS sequence"/>
</dbReference>
<dbReference type="SUPFAM" id="SSF55874">
    <property type="entry name" value="ATPase domain of HSP90 chaperone/DNA topoisomerase II/histidine kinase"/>
    <property type="match status" value="1"/>
</dbReference>
<dbReference type="GO" id="GO:0000155">
    <property type="term" value="F:phosphorelay sensor kinase activity"/>
    <property type="evidence" value="ECO:0007669"/>
    <property type="project" value="InterPro"/>
</dbReference>
<dbReference type="PRINTS" id="PR00344">
    <property type="entry name" value="BCTRLSENSOR"/>
</dbReference>
<dbReference type="Pfam" id="PF00672">
    <property type="entry name" value="HAMP"/>
    <property type="match status" value="1"/>
</dbReference>
<dbReference type="SMART" id="SM00304">
    <property type="entry name" value="HAMP"/>
    <property type="match status" value="1"/>
</dbReference>
<feature type="domain" description="Histidine kinase" evidence="14">
    <location>
        <begin position="298"/>
        <end position="514"/>
    </location>
</feature>
<protein>
    <recommendedName>
        <fullName evidence="4">histidine kinase</fullName>
        <ecNumber evidence="4">2.7.13.3</ecNumber>
    </recommendedName>
</protein>
<dbReference type="InterPro" id="IPR005467">
    <property type="entry name" value="His_kinase_dom"/>
</dbReference>
<evidence type="ECO:0000256" key="9">
    <source>
        <dbReference type="ARBA" id="ARBA00022989"/>
    </source>
</evidence>
<dbReference type="Gene3D" id="6.10.340.10">
    <property type="match status" value="1"/>
</dbReference>
<dbReference type="InterPro" id="IPR050428">
    <property type="entry name" value="TCS_sensor_his_kinase"/>
</dbReference>
<dbReference type="CDD" id="cd06225">
    <property type="entry name" value="HAMP"/>
    <property type="match status" value="1"/>
</dbReference>
<dbReference type="FunFam" id="1.10.287.130:FF:000001">
    <property type="entry name" value="Two-component sensor histidine kinase"/>
    <property type="match status" value="1"/>
</dbReference>
<comment type="caution">
    <text evidence="16">The sequence shown here is derived from an EMBL/GenBank/DDBJ whole genome shotgun (WGS) entry which is preliminary data.</text>
</comment>
<dbReference type="SMART" id="SM00387">
    <property type="entry name" value="HATPase_c"/>
    <property type="match status" value="1"/>
</dbReference>
<comment type="subcellular location">
    <subcellularLocation>
        <location evidence="3">Cell membrane</location>
    </subcellularLocation>
</comment>
<evidence type="ECO:0000256" key="4">
    <source>
        <dbReference type="ARBA" id="ARBA00012438"/>
    </source>
</evidence>
<proteinExistence type="predicted"/>
<dbReference type="PROSITE" id="PS50109">
    <property type="entry name" value="HIS_KIN"/>
    <property type="match status" value="1"/>
</dbReference>
<reference evidence="16 17" key="1">
    <citation type="submission" date="2020-07" db="EMBL/GenBank/DDBJ databases">
        <title>Sequencing the genomes of 1000 actinobacteria strains.</title>
        <authorList>
            <person name="Klenk H.-P."/>
        </authorList>
    </citation>
    <scope>NUCLEOTIDE SEQUENCE [LARGE SCALE GENOMIC DNA]</scope>
    <source>
        <strain evidence="16 17">DSM 15165</strain>
    </source>
</reference>
<evidence type="ECO:0000259" key="14">
    <source>
        <dbReference type="PROSITE" id="PS50109"/>
    </source>
</evidence>
<dbReference type="SUPFAM" id="SSF47384">
    <property type="entry name" value="Homodimeric domain of signal transducing histidine kinase"/>
    <property type="match status" value="1"/>
</dbReference>
<organism evidence="16 17">
    <name type="scientific">Leifsonia shinshuensis</name>
    <dbReference type="NCBI Taxonomy" id="150026"/>
    <lineage>
        <taxon>Bacteria</taxon>
        <taxon>Bacillati</taxon>
        <taxon>Actinomycetota</taxon>
        <taxon>Actinomycetes</taxon>
        <taxon>Micrococcales</taxon>
        <taxon>Microbacteriaceae</taxon>
        <taxon>Leifsonia</taxon>
    </lineage>
</organism>
<evidence type="ECO:0000256" key="11">
    <source>
        <dbReference type="ARBA" id="ARBA00023136"/>
    </source>
</evidence>
<dbReference type="EMBL" id="JACCFL010000001">
    <property type="protein sequence ID" value="NYJ25296.1"/>
    <property type="molecule type" value="Genomic_DNA"/>
</dbReference>
<dbReference type="InterPro" id="IPR004358">
    <property type="entry name" value="Sig_transdc_His_kin-like_C"/>
</dbReference>
<keyword evidence="5" id="KW-0597">Phosphoprotein</keyword>
<evidence type="ECO:0000256" key="1">
    <source>
        <dbReference type="ARBA" id="ARBA00000085"/>
    </source>
</evidence>
<evidence type="ECO:0000256" key="8">
    <source>
        <dbReference type="ARBA" id="ARBA00022777"/>
    </source>
</evidence>
<keyword evidence="6 16" id="KW-0808">Transferase</keyword>
<dbReference type="InterPro" id="IPR036890">
    <property type="entry name" value="HATPase_C_sf"/>
</dbReference>
<dbReference type="SMART" id="SM00388">
    <property type="entry name" value="HisKA"/>
    <property type="match status" value="1"/>
</dbReference>
<evidence type="ECO:0000256" key="5">
    <source>
        <dbReference type="ARBA" id="ARBA00022553"/>
    </source>
</evidence>
<evidence type="ECO:0000256" key="6">
    <source>
        <dbReference type="ARBA" id="ARBA00022679"/>
    </source>
</evidence>
<comment type="cofactor">
    <cofactor evidence="2">
        <name>a divalent metal cation</name>
        <dbReference type="ChEBI" id="CHEBI:60240"/>
    </cofactor>
</comment>
<evidence type="ECO:0000313" key="16">
    <source>
        <dbReference type="EMBL" id="NYJ25296.1"/>
    </source>
</evidence>
<feature type="transmembrane region" description="Helical" evidence="13">
    <location>
        <begin position="197"/>
        <end position="220"/>
    </location>
</feature>
<name>A0A853CW07_9MICO</name>